<dbReference type="HAMAP" id="MF_00532_B">
    <property type="entry name" value="Ribosomal_uS9_B"/>
    <property type="match status" value="1"/>
</dbReference>
<reference evidence="8" key="1">
    <citation type="submission" date="2011-04" db="EMBL/GenBank/DDBJ databases">
        <title>The complete genome of Thermodesulfatator indicus DSM 15286.</title>
        <authorList>
            <person name="Lucas S."/>
            <person name="Copeland A."/>
            <person name="Lapidus A."/>
            <person name="Bruce D."/>
            <person name="Goodwin L."/>
            <person name="Pitluck S."/>
            <person name="Peters L."/>
            <person name="Kyrpides N."/>
            <person name="Mavromatis K."/>
            <person name="Pagani I."/>
            <person name="Ivanova N."/>
            <person name="Saunders L."/>
            <person name="Detter J.C."/>
            <person name="Tapia R."/>
            <person name="Han C."/>
            <person name="Land M."/>
            <person name="Hauser L."/>
            <person name="Markowitz V."/>
            <person name="Cheng J.-F."/>
            <person name="Hugenholtz P."/>
            <person name="Woyke T."/>
            <person name="Wu D."/>
            <person name="Spring S."/>
            <person name="Schroeder M."/>
            <person name="Brambilla E."/>
            <person name="Klenk H.-P."/>
            <person name="Eisen J.A."/>
        </authorList>
    </citation>
    <scope>NUCLEOTIDE SEQUENCE [LARGE SCALE GENOMIC DNA]</scope>
    <source>
        <strain evidence="8">DSM 15286 / JCM 11887 / CIR29812</strain>
    </source>
</reference>
<dbReference type="eggNOG" id="COG0103">
    <property type="taxonomic scope" value="Bacteria"/>
</dbReference>
<keyword evidence="3 5" id="KW-0687">Ribonucleoprotein</keyword>
<reference evidence="7 8" key="2">
    <citation type="journal article" date="2012" name="Stand. Genomic Sci.">
        <title>Complete genome sequence of the thermophilic sulfate-reducing ocean bacterium Thermodesulfatator indicus type strain (CIR29812(T)).</title>
        <authorList>
            <person name="Anderson I."/>
            <person name="Saunders E."/>
            <person name="Lapidus A."/>
            <person name="Nolan M."/>
            <person name="Lucas S."/>
            <person name="Tice H."/>
            <person name="Del Rio T.G."/>
            <person name="Cheng J.F."/>
            <person name="Han C."/>
            <person name="Tapia R."/>
            <person name="Goodwin L.A."/>
            <person name="Pitluck S."/>
            <person name="Liolios K."/>
            <person name="Mavromatis K."/>
            <person name="Pagani I."/>
            <person name="Ivanova N."/>
            <person name="Mikhailova N."/>
            <person name="Pati A."/>
            <person name="Chen A."/>
            <person name="Palaniappan K."/>
            <person name="Land M."/>
            <person name="Hauser L."/>
            <person name="Jeffries C.D."/>
            <person name="Chang Y.J."/>
            <person name="Brambilla E.M."/>
            <person name="Rohde M."/>
            <person name="Spring S."/>
            <person name="Goker M."/>
            <person name="Detter J.C."/>
            <person name="Woyke T."/>
            <person name="Bristow J."/>
            <person name="Eisen J.A."/>
            <person name="Markowitz V."/>
            <person name="Hugenholtz P."/>
            <person name="Kyrpides N.C."/>
            <person name="Klenk H.P."/>
        </authorList>
    </citation>
    <scope>NUCLEOTIDE SEQUENCE [LARGE SCALE GENOMIC DNA]</scope>
    <source>
        <strain evidence="8">DSM 15286 / JCM 11887 / CIR29812</strain>
    </source>
</reference>
<dbReference type="Proteomes" id="UP000006793">
    <property type="component" value="Chromosome"/>
</dbReference>
<gene>
    <name evidence="5" type="primary">rpsI</name>
    <name evidence="7" type="ordered locus">Thein_1374</name>
</gene>
<dbReference type="EMBL" id="CP002683">
    <property type="protein sequence ID" value="AEH45240.1"/>
    <property type="molecule type" value="Genomic_DNA"/>
</dbReference>
<evidence type="ECO:0000256" key="1">
    <source>
        <dbReference type="ARBA" id="ARBA00005251"/>
    </source>
</evidence>
<dbReference type="InterPro" id="IPR014721">
    <property type="entry name" value="Ribsml_uS5_D2-typ_fold_subgr"/>
</dbReference>
<evidence type="ECO:0000256" key="3">
    <source>
        <dbReference type="ARBA" id="ARBA00023274"/>
    </source>
</evidence>
<evidence type="ECO:0000256" key="4">
    <source>
        <dbReference type="ARBA" id="ARBA00035259"/>
    </source>
</evidence>
<dbReference type="OrthoDB" id="9803965at2"/>
<dbReference type="PANTHER" id="PTHR21569:SF1">
    <property type="entry name" value="SMALL RIBOSOMAL SUBUNIT PROTEIN US9M"/>
    <property type="match status" value="1"/>
</dbReference>
<organism evidence="7 8">
    <name type="scientific">Thermodesulfatator indicus (strain DSM 15286 / JCM 11887 / CIR29812)</name>
    <dbReference type="NCBI Taxonomy" id="667014"/>
    <lineage>
        <taxon>Bacteria</taxon>
        <taxon>Pseudomonadati</taxon>
        <taxon>Thermodesulfobacteriota</taxon>
        <taxon>Thermodesulfobacteria</taxon>
        <taxon>Thermodesulfobacteriales</taxon>
        <taxon>Thermodesulfatatoraceae</taxon>
        <taxon>Thermodesulfatator</taxon>
    </lineage>
</organism>
<dbReference type="GO" id="GO:0003735">
    <property type="term" value="F:structural constituent of ribosome"/>
    <property type="evidence" value="ECO:0007669"/>
    <property type="project" value="InterPro"/>
</dbReference>
<dbReference type="HOGENOM" id="CLU_046483_2_1_0"/>
<dbReference type="InParanoid" id="F8A9L4"/>
<dbReference type="GO" id="GO:0006412">
    <property type="term" value="P:translation"/>
    <property type="evidence" value="ECO:0007669"/>
    <property type="project" value="UniProtKB-UniRule"/>
</dbReference>
<evidence type="ECO:0000313" key="8">
    <source>
        <dbReference type="Proteomes" id="UP000006793"/>
    </source>
</evidence>
<keyword evidence="8" id="KW-1185">Reference proteome</keyword>
<evidence type="ECO:0000313" key="7">
    <source>
        <dbReference type="EMBL" id="AEH45240.1"/>
    </source>
</evidence>
<dbReference type="GO" id="GO:0003723">
    <property type="term" value="F:RNA binding"/>
    <property type="evidence" value="ECO:0007669"/>
    <property type="project" value="TreeGrafter"/>
</dbReference>
<dbReference type="InterPro" id="IPR020574">
    <property type="entry name" value="Ribosomal_uS9_CS"/>
</dbReference>
<dbReference type="InterPro" id="IPR023035">
    <property type="entry name" value="Ribosomal_uS9_bac/plastid"/>
</dbReference>
<dbReference type="PANTHER" id="PTHR21569">
    <property type="entry name" value="RIBOSOMAL PROTEIN S9"/>
    <property type="match status" value="1"/>
</dbReference>
<dbReference type="RefSeq" id="WP_013907982.1">
    <property type="nucleotide sequence ID" value="NC_015681.1"/>
</dbReference>
<sequence>MAKNPERFYATGKRKTAIARVWIMPGSGKFKVNNKDFEDYFSDNVVARHVVEQPFNVTGTSGKFDIICTVKGGGKSAQAEAIRHGVARALIVYNEELRPSLKKAGFLTRDARVKERKKYGLRGARRGQQYSKR</sequence>
<proteinExistence type="inferred from homology"/>
<dbReference type="SUPFAM" id="SSF54211">
    <property type="entry name" value="Ribosomal protein S5 domain 2-like"/>
    <property type="match status" value="1"/>
</dbReference>
<dbReference type="FunCoup" id="F8A9L4">
    <property type="interactions" value="538"/>
</dbReference>
<dbReference type="FunFam" id="3.30.230.10:FF:000001">
    <property type="entry name" value="30S ribosomal protein S9"/>
    <property type="match status" value="1"/>
</dbReference>
<dbReference type="NCBIfam" id="NF001099">
    <property type="entry name" value="PRK00132.1"/>
    <property type="match status" value="1"/>
</dbReference>
<keyword evidence="2 5" id="KW-0689">Ribosomal protein</keyword>
<dbReference type="PaxDb" id="667014-Thein_1374"/>
<comment type="similarity">
    <text evidence="1 5 6">Belongs to the universal ribosomal protein uS9 family.</text>
</comment>
<dbReference type="KEGG" id="tid:Thein_1374"/>
<dbReference type="AlphaFoldDB" id="F8A9L4"/>
<protein>
    <recommendedName>
        <fullName evidence="4 5">Small ribosomal subunit protein uS9</fullName>
    </recommendedName>
</protein>
<evidence type="ECO:0000256" key="2">
    <source>
        <dbReference type="ARBA" id="ARBA00022980"/>
    </source>
</evidence>
<accession>F8A9L4</accession>
<dbReference type="STRING" id="667014.Thein_1374"/>
<dbReference type="GO" id="GO:0022627">
    <property type="term" value="C:cytosolic small ribosomal subunit"/>
    <property type="evidence" value="ECO:0007669"/>
    <property type="project" value="TreeGrafter"/>
</dbReference>
<name>F8A9L4_THEID</name>
<dbReference type="PATRIC" id="fig|667014.3.peg.1411"/>
<evidence type="ECO:0000256" key="6">
    <source>
        <dbReference type="RuleBase" id="RU003815"/>
    </source>
</evidence>
<dbReference type="InterPro" id="IPR000754">
    <property type="entry name" value="Ribosomal_uS9"/>
</dbReference>
<dbReference type="Gene3D" id="3.30.230.10">
    <property type="match status" value="1"/>
</dbReference>
<dbReference type="PROSITE" id="PS00360">
    <property type="entry name" value="RIBOSOMAL_S9"/>
    <property type="match status" value="1"/>
</dbReference>
<dbReference type="Pfam" id="PF00380">
    <property type="entry name" value="Ribosomal_S9"/>
    <property type="match status" value="1"/>
</dbReference>
<dbReference type="InterPro" id="IPR020568">
    <property type="entry name" value="Ribosomal_Su5_D2-typ_SF"/>
</dbReference>
<evidence type="ECO:0000256" key="5">
    <source>
        <dbReference type="HAMAP-Rule" id="MF_00532"/>
    </source>
</evidence>